<keyword evidence="4" id="KW-0460">Magnesium</keyword>
<evidence type="ECO:0000256" key="2">
    <source>
        <dbReference type="ARBA" id="ARBA00022679"/>
    </source>
</evidence>
<dbReference type="InterPro" id="IPR008949">
    <property type="entry name" value="Isoprenoid_synthase_dom_sf"/>
</dbReference>
<keyword evidence="2 6" id="KW-0808">Transferase</keyword>
<dbReference type="Gene3D" id="1.10.600.10">
    <property type="entry name" value="Farnesyl Diphosphate Synthase"/>
    <property type="match status" value="1"/>
</dbReference>
<keyword evidence="3" id="KW-0479">Metal-binding</keyword>
<protein>
    <submittedName>
        <fullName evidence="7">Farnesyl diphosphate synthase</fullName>
    </submittedName>
</protein>
<proteinExistence type="inferred from homology"/>
<comment type="cofactor">
    <cofactor evidence="1">
        <name>Mg(2+)</name>
        <dbReference type="ChEBI" id="CHEBI:18420"/>
    </cofactor>
</comment>
<evidence type="ECO:0000256" key="5">
    <source>
        <dbReference type="ARBA" id="ARBA00033740"/>
    </source>
</evidence>
<evidence type="ECO:0000313" key="8">
    <source>
        <dbReference type="Proteomes" id="UP001307889"/>
    </source>
</evidence>
<evidence type="ECO:0000256" key="4">
    <source>
        <dbReference type="ARBA" id="ARBA00022842"/>
    </source>
</evidence>
<sequence length="386" mass="44203">MNPAKIGIRTFPRLIHSKSRPEYSKKPPTGCAFAPLVKGSKTAFSHPLDDEKDYITFLQKELPIECCEAMPETMSFKNRTSAMVKYNLPGFYTCWTFLPELFFQFTAPPELQTPENFWKCKILRACVDLKFSYTAVLDDIVDESDVRLHKPTWKHACPEGMHSALYDCLHLKDFPYYLILKHFDGTPKCEKLLKTLMLADRKQTIGSHIDLISQQKAGNMELEVAKTINRYKTGSYIAMQAPLGMIHAGILDDELINSIVDIFTICGSMVQDWDDFTDYYCTSEQTGEPPSDLKNAGTTWASATAFQHFTAEQRAIFKECIGSDDPEKIETVKKLYDSVDLVRLYVESMKKNTRVCLTLIEELDHPECQIACISWLDWFVGDIFRR</sequence>
<evidence type="ECO:0000313" key="7">
    <source>
        <dbReference type="EMBL" id="BES95116.1"/>
    </source>
</evidence>
<evidence type="ECO:0000256" key="3">
    <source>
        <dbReference type="ARBA" id="ARBA00022723"/>
    </source>
</evidence>
<evidence type="ECO:0000256" key="1">
    <source>
        <dbReference type="ARBA" id="ARBA00001946"/>
    </source>
</evidence>
<dbReference type="PANTHER" id="PTHR11525:SF0">
    <property type="entry name" value="FARNESYL PYROPHOSPHATE SYNTHASE"/>
    <property type="match status" value="1"/>
</dbReference>
<accession>A0ABN7AW63</accession>
<dbReference type="Pfam" id="PF00348">
    <property type="entry name" value="polyprenyl_synt"/>
    <property type="match status" value="1"/>
</dbReference>
<comment type="similarity">
    <text evidence="6">Belongs to the FPP/GGPP synthase family.</text>
</comment>
<dbReference type="SUPFAM" id="SSF48576">
    <property type="entry name" value="Terpenoid synthases"/>
    <property type="match status" value="1"/>
</dbReference>
<dbReference type="EMBL" id="AP028914">
    <property type="protein sequence ID" value="BES95116.1"/>
    <property type="molecule type" value="Genomic_DNA"/>
</dbReference>
<dbReference type="InterPro" id="IPR000092">
    <property type="entry name" value="Polyprenyl_synt"/>
</dbReference>
<evidence type="ECO:0000256" key="6">
    <source>
        <dbReference type="RuleBase" id="RU004466"/>
    </source>
</evidence>
<organism evidence="7 8">
    <name type="scientific">Nesidiocoris tenuis</name>
    <dbReference type="NCBI Taxonomy" id="355587"/>
    <lineage>
        <taxon>Eukaryota</taxon>
        <taxon>Metazoa</taxon>
        <taxon>Ecdysozoa</taxon>
        <taxon>Arthropoda</taxon>
        <taxon>Hexapoda</taxon>
        <taxon>Insecta</taxon>
        <taxon>Pterygota</taxon>
        <taxon>Neoptera</taxon>
        <taxon>Paraneoptera</taxon>
        <taxon>Hemiptera</taxon>
        <taxon>Heteroptera</taxon>
        <taxon>Panheteroptera</taxon>
        <taxon>Cimicomorpha</taxon>
        <taxon>Miridae</taxon>
        <taxon>Dicyphina</taxon>
        <taxon>Nesidiocoris</taxon>
    </lineage>
</organism>
<dbReference type="InterPro" id="IPR039702">
    <property type="entry name" value="FPS1-like"/>
</dbReference>
<dbReference type="Proteomes" id="UP001307889">
    <property type="component" value="Chromosome 6"/>
</dbReference>
<comment type="pathway">
    <text evidence="5">Pheromone biosynthesis.</text>
</comment>
<reference evidence="7 8" key="1">
    <citation type="submission" date="2023-09" db="EMBL/GenBank/DDBJ databases">
        <title>Nesidiocoris tenuis whole genome shotgun sequence.</title>
        <authorList>
            <person name="Shibata T."/>
            <person name="Shimoda M."/>
            <person name="Kobayashi T."/>
            <person name="Uehara T."/>
        </authorList>
    </citation>
    <scope>NUCLEOTIDE SEQUENCE [LARGE SCALE GENOMIC DNA]</scope>
    <source>
        <strain evidence="7 8">Japan</strain>
    </source>
</reference>
<gene>
    <name evidence="7" type="ORF">NTJ_07926</name>
</gene>
<name>A0ABN7AW63_9HEMI</name>
<keyword evidence="8" id="KW-1185">Reference proteome</keyword>
<dbReference type="PANTHER" id="PTHR11525">
    <property type="entry name" value="FARNESYL-PYROPHOSPHATE SYNTHETASE"/>
    <property type="match status" value="1"/>
</dbReference>